<accession>A0AA96FC87</accession>
<sequence length="211" mass="23098">MPLTDDVTVRRRESRQAAASALRREQILDAAVEAFSDKGFNGTSIRDVAARAHLSHTGVLHHFPDKTALLEAVLDRAVHRAGDEFELDAGDGATFMRGFVALAARDASRGVDAPETRMFRMIAAEALSPTHPAHGYMRRWYSEVRGHATAALEDLASRGLLRIPREDIPLAAGQIAGLRDGLDPQWLLDPDSVDLVAAVRDQLRRYADIGL</sequence>
<dbReference type="Proteomes" id="UP001303408">
    <property type="component" value="Chromosome"/>
</dbReference>
<dbReference type="EMBL" id="CP134880">
    <property type="protein sequence ID" value="WNM27684.1"/>
    <property type="molecule type" value="Genomic_DNA"/>
</dbReference>
<dbReference type="Gene3D" id="1.10.357.10">
    <property type="entry name" value="Tetracycline Repressor, domain 2"/>
    <property type="match status" value="1"/>
</dbReference>
<feature type="domain" description="HTH tetR-type" evidence="5">
    <location>
        <begin position="21"/>
        <end position="81"/>
    </location>
</feature>
<dbReference type="SUPFAM" id="SSF46689">
    <property type="entry name" value="Homeodomain-like"/>
    <property type="match status" value="1"/>
</dbReference>
<dbReference type="SUPFAM" id="SSF48498">
    <property type="entry name" value="Tetracyclin repressor-like, C-terminal domain"/>
    <property type="match status" value="1"/>
</dbReference>
<dbReference type="InterPro" id="IPR009057">
    <property type="entry name" value="Homeodomain-like_sf"/>
</dbReference>
<evidence type="ECO:0000256" key="2">
    <source>
        <dbReference type="ARBA" id="ARBA00023125"/>
    </source>
</evidence>
<dbReference type="PROSITE" id="PS50977">
    <property type="entry name" value="HTH_TETR_2"/>
    <property type="match status" value="1"/>
</dbReference>
<keyword evidence="3" id="KW-0804">Transcription</keyword>
<dbReference type="GO" id="GO:0000976">
    <property type="term" value="F:transcription cis-regulatory region binding"/>
    <property type="evidence" value="ECO:0007669"/>
    <property type="project" value="TreeGrafter"/>
</dbReference>
<reference evidence="6" key="1">
    <citation type="submission" date="2023-09" db="EMBL/GenBank/DDBJ databases">
        <title>Demequina sp. a novel bacteria isolated from Capsicum annuum.</title>
        <authorList>
            <person name="Humaira Z."/>
            <person name="Lee J."/>
            <person name="Cho D."/>
        </authorList>
    </citation>
    <scope>NUCLEOTIDE SEQUENCE</scope>
    <source>
        <strain evidence="6">PMTSA13</strain>
    </source>
</reference>
<dbReference type="Pfam" id="PF00440">
    <property type="entry name" value="TetR_N"/>
    <property type="match status" value="1"/>
</dbReference>
<dbReference type="PRINTS" id="PR00455">
    <property type="entry name" value="HTHTETR"/>
</dbReference>
<dbReference type="GO" id="GO:0003700">
    <property type="term" value="F:DNA-binding transcription factor activity"/>
    <property type="evidence" value="ECO:0007669"/>
    <property type="project" value="TreeGrafter"/>
</dbReference>
<dbReference type="KEGG" id="dcp:RN607_01365"/>
<organism evidence="6">
    <name type="scientific">Demequina capsici</name>
    <dbReference type="NCBI Taxonomy" id="3075620"/>
    <lineage>
        <taxon>Bacteria</taxon>
        <taxon>Bacillati</taxon>
        <taxon>Actinomycetota</taxon>
        <taxon>Actinomycetes</taxon>
        <taxon>Micrococcales</taxon>
        <taxon>Demequinaceae</taxon>
        <taxon>Demequina</taxon>
    </lineage>
</organism>
<dbReference type="RefSeq" id="WP_313543837.1">
    <property type="nucleotide sequence ID" value="NZ_CP134880.1"/>
</dbReference>
<dbReference type="InterPro" id="IPR050109">
    <property type="entry name" value="HTH-type_TetR-like_transc_reg"/>
</dbReference>
<dbReference type="PANTHER" id="PTHR30055">
    <property type="entry name" value="HTH-TYPE TRANSCRIPTIONAL REGULATOR RUTR"/>
    <property type="match status" value="1"/>
</dbReference>
<dbReference type="PANTHER" id="PTHR30055:SF234">
    <property type="entry name" value="HTH-TYPE TRANSCRIPTIONAL REGULATOR BETI"/>
    <property type="match status" value="1"/>
</dbReference>
<proteinExistence type="predicted"/>
<keyword evidence="1" id="KW-0805">Transcription regulation</keyword>
<evidence type="ECO:0000256" key="4">
    <source>
        <dbReference type="PROSITE-ProRule" id="PRU00335"/>
    </source>
</evidence>
<evidence type="ECO:0000259" key="5">
    <source>
        <dbReference type="PROSITE" id="PS50977"/>
    </source>
</evidence>
<keyword evidence="2 4" id="KW-0238">DNA-binding</keyword>
<protein>
    <submittedName>
        <fullName evidence="6">TetR/AcrR family transcriptional regulator</fullName>
    </submittedName>
</protein>
<feature type="DNA-binding region" description="H-T-H motif" evidence="4">
    <location>
        <begin position="44"/>
        <end position="63"/>
    </location>
</feature>
<gene>
    <name evidence="6" type="ORF">RN607_01365</name>
</gene>
<dbReference type="InterPro" id="IPR036271">
    <property type="entry name" value="Tet_transcr_reg_TetR-rel_C_sf"/>
</dbReference>
<name>A0AA96FC87_9MICO</name>
<evidence type="ECO:0000256" key="1">
    <source>
        <dbReference type="ARBA" id="ARBA00023015"/>
    </source>
</evidence>
<evidence type="ECO:0000256" key="3">
    <source>
        <dbReference type="ARBA" id="ARBA00023163"/>
    </source>
</evidence>
<dbReference type="InterPro" id="IPR001647">
    <property type="entry name" value="HTH_TetR"/>
</dbReference>
<evidence type="ECO:0000313" key="6">
    <source>
        <dbReference type="EMBL" id="WNM27684.1"/>
    </source>
</evidence>
<dbReference type="AlphaFoldDB" id="A0AA96FC87"/>